<dbReference type="InterPro" id="IPR051263">
    <property type="entry name" value="C-type_cytochrome_biogenesis"/>
</dbReference>
<keyword evidence="7" id="KW-0812">Transmembrane</keyword>
<evidence type="ECO:0000256" key="6">
    <source>
        <dbReference type="ARBA" id="ARBA00023004"/>
    </source>
</evidence>
<protein>
    <recommendedName>
        <fullName evidence="7">Cytochrome c-type biogenesis protein</fullName>
    </recommendedName>
</protein>
<evidence type="ECO:0000256" key="5">
    <source>
        <dbReference type="ARBA" id="ARBA00022748"/>
    </source>
</evidence>
<dbReference type="FunFam" id="1.10.8.640:FF:000001">
    <property type="entry name" value="Cytochrome c-type biogenesis protein"/>
    <property type="match status" value="1"/>
</dbReference>
<feature type="signal peptide" evidence="7">
    <location>
        <begin position="1"/>
        <end position="17"/>
    </location>
</feature>
<dbReference type="InterPro" id="IPR038297">
    <property type="entry name" value="CcmH/CycL/NrfF/Ccl2_sf"/>
</dbReference>
<dbReference type="CDD" id="cd16378">
    <property type="entry name" value="CcmH_N"/>
    <property type="match status" value="1"/>
</dbReference>
<dbReference type="PANTHER" id="PTHR47870">
    <property type="entry name" value="CYTOCHROME C-TYPE BIOGENESIS PROTEIN CCMH"/>
    <property type="match status" value="1"/>
</dbReference>
<dbReference type="InterPro" id="IPR005616">
    <property type="entry name" value="CcmH/CycL/Ccl2/NrfF_N"/>
</dbReference>
<dbReference type="GO" id="GO:0005886">
    <property type="term" value="C:plasma membrane"/>
    <property type="evidence" value="ECO:0007669"/>
    <property type="project" value="TreeGrafter"/>
</dbReference>
<gene>
    <name evidence="9" type="ORF">ABLV49_02595</name>
</gene>
<accession>A0AAU7LT01</accession>
<reference evidence="9" key="1">
    <citation type="submission" date="2024-05" db="EMBL/GenBank/DDBJ databases">
        <authorList>
            <person name="Bunk B."/>
            <person name="Swiderski J."/>
            <person name="Sproer C."/>
            <person name="Thiel V."/>
        </authorList>
    </citation>
    <scope>NUCLEOTIDE SEQUENCE</scope>
    <source>
        <strain evidence="9">DSM 17735</strain>
    </source>
</reference>
<proteinExistence type="inferred from homology"/>
<dbReference type="EMBL" id="CP157675">
    <property type="protein sequence ID" value="XBP70720.1"/>
    <property type="molecule type" value="Genomic_DNA"/>
</dbReference>
<evidence type="ECO:0000256" key="3">
    <source>
        <dbReference type="ARBA" id="ARBA00022723"/>
    </source>
</evidence>
<name>A0AAU7LT01_9BURK</name>
<dbReference type="Pfam" id="PF03918">
    <property type="entry name" value="CcmH"/>
    <property type="match status" value="1"/>
</dbReference>
<evidence type="ECO:0000256" key="7">
    <source>
        <dbReference type="RuleBase" id="RU364112"/>
    </source>
</evidence>
<keyword evidence="6 7" id="KW-0408">Iron</keyword>
<dbReference type="Gene3D" id="1.10.8.640">
    <property type="entry name" value="Cytochrome C biogenesis protein"/>
    <property type="match status" value="1"/>
</dbReference>
<evidence type="ECO:0000313" key="9">
    <source>
        <dbReference type="EMBL" id="XBP70720.1"/>
    </source>
</evidence>
<keyword evidence="7" id="KW-0472">Membrane</keyword>
<comment type="function">
    <text evidence="7">Possible subunit of a heme lyase.</text>
</comment>
<feature type="transmembrane region" description="Helical" evidence="7">
    <location>
        <begin position="93"/>
        <end position="112"/>
    </location>
</feature>
<feature type="domain" description="CcmH/CycL/Ccl2/NrfF N-terminal" evidence="8">
    <location>
        <begin position="12"/>
        <end position="122"/>
    </location>
</feature>
<feature type="chain" id="PRO_5043097855" description="Cytochrome c-type biogenesis protein" evidence="7">
    <location>
        <begin position="18"/>
        <end position="133"/>
    </location>
</feature>
<keyword evidence="5" id="KW-0201">Cytochrome c-type biogenesis</keyword>
<evidence type="ECO:0000256" key="2">
    <source>
        <dbReference type="ARBA" id="ARBA00022617"/>
    </source>
</evidence>
<dbReference type="AlphaFoldDB" id="A0AAU7LT01"/>
<keyword evidence="2 7" id="KW-0349">Heme</keyword>
<comment type="similarity">
    <text evidence="1 7">Belongs to the CcmH/CycL/Ccl2/NrfF family.</text>
</comment>
<evidence type="ECO:0000256" key="1">
    <source>
        <dbReference type="ARBA" id="ARBA00010342"/>
    </source>
</evidence>
<evidence type="ECO:0000256" key="4">
    <source>
        <dbReference type="ARBA" id="ARBA00022729"/>
    </source>
</evidence>
<dbReference type="RefSeq" id="WP_349280057.1">
    <property type="nucleotide sequence ID" value="NZ_CBCSCU010000057.1"/>
</dbReference>
<dbReference type="GO" id="GO:0046872">
    <property type="term" value="F:metal ion binding"/>
    <property type="evidence" value="ECO:0007669"/>
    <property type="project" value="UniProtKB-KW"/>
</dbReference>
<dbReference type="PANTHER" id="PTHR47870:SF1">
    <property type="entry name" value="CYTOCHROME C-TYPE BIOGENESIS PROTEIN CCMH"/>
    <property type="match status" value="1"/>
</dbReference>
<evidence type="ECO:0000259" key="8">
    <source>
        <dbReference type="Pfam" id="PF03918"/>
    </source>
</evidence>
<keyword evidence="3 7" id="KW-0479">Metal-binding</keyword>
<keyword evidence="4 7" id="KW-0732">Signal</keyword>
<keyword evidence="7" id="KW-1133">Transmembrane helix</keyword>
<dbReference type="GO" id="GO:0017004">
    <property type="term" value="P:cytochrome complex assembly"/>
    <property type="evidence" value="ECO:0007669"/>
    <property type="project" value="UniProtKB-KW"/>
</dbReference>
<sequence length="133" mass="14681">MRSLLLCLMLAAAPALAEPTLEQHVTRLSEQLRCLVCQNQTIADSHAQLAVELKNQVREQLAAGASDQEVLDYMVQRYGDFVLYRPPVKPSTWLLWFGPLAMLLAGLGLLFVKVRQRQAQGDALDPAGETHAA</sequence>
<organism evidence="9">
    <name type="scientific">Polaromonas hydrogenivorans</name>
    <dbReference type="NCBI Taxonomy" id="335476"/>
    <lineage>
        <taxon>Bacteria</taxon>
        <taxon>Pseudomonadati</taxon>
        <taxon>Pseudomonadota</taxon>
        <taxon>Betaproteobacteria</taxon>
        <taxon>Burkholderiales</taxon>
        <taxon>Comamonadaceae</taxon>
        <taxon>Polaromonas</taxon>
    </lineage>
</organism>